<evidence type="ECO:0000256" key="1">
    <source>
        <dbReference type="SAM" id="MobiDB-lite"/>
    </source>
</evidence>
<evidence type="ECO:0000313" key="4">
    <source>
        <dbReference type="Proteomes" id="UP001154255"/>
    </source>
</evidence>
<dbReference type="Proteomes" id="UP001154259">
    <property type="component" value="Unassembled WGS sequence"/>
</dbReference>
<proteinExistence type="predicted"/>
<evidence type="ECO:0000313" key="3">
    <source>
        <dbReference type="EMBL" id="CAI3945563.1"/>
    </source>
</evidence>
<gene>
    <name evidence="3" type="ORF">R53529_LOCUS1383</name>
    <name evidence="2" type="ORF">R53530_LOCUS1051</name>
</gene>
<feature type="compositionally biased region" description="Basic and acidic residues" evidence="1">
    <location>
        <begin position="117"/>
        <end position="144"/>
    </location>
</feature>
<evidence type="ECO:0008006" key="6">
    <source>
        <dbReference type="Google" id="ProtNLM"/>
    </source>
</evidence>
<dbReference type="RefSeq" id="WP_271789813.1">
    <property type="nucleotide sequence ID" value="NZ_CAMXCM010000002.1"/>
</dbReference>
<keyword evidence="5" id="KW-1185">Reference proteome</keyword>
<sequence>MVIENCSEPPRKKSRVKSKSFDYSLDFKKIDFRERPELYRIGKGEQGVLSVEPYKSEILPYWRFATVEKATESSNKIYDLFVEYINNQDFIGADMARKFLQMGYTRARRYANHKGGKKYDGPVPIDKKGLSGSHGRQELPRAAEDEVKAEAARIFKQKWDDARANSDYLALKEIFLNRFTERNNE</sequence>
<dbReference type="AlphaFoldDB" id="A0A9W4TPD2"/>
<feature type="region of interest" description="Disordered" evidence="1">
    <location>
        <begin position="113"/>
        <end position="144"/>
    </location>
</feature>
<dbReference type="Proteomes" id="UP001154255">
    <property type="component" value="Unassembled WGS sequence"/>
</dbReference>
<dbReference type="EMBL" id="CAMXCM010000002">
    <property type="protein sequence ID" value="CAI3937872.1"/>
    <property type="molecule type" value="Genomic_DNA"/>
</dbReference>
<dbReference type="Pfam" id="PF14328">
    <property type="entry name" value="DUF4385"/>
    <property type="match status" value="1"/>
</dbReference>
<name>A0A9W4TPD2_9PROT</name>
<organism evidence="2 4">
    <name type="scientific">Commensalibacter communis</name>
    <dbReference type="NCBI Taxonomy" id="2972786"/>
    <lineage>
        <taxon>Bacteria</taxon>
        <taxon>Pseudomonadati</taxon>
        <taxon>Pseudomonadota</taxon>
        <taxon>Alphaproteobacteria</taxon>
        <taxon>Acetobacterales</taxon>
        <taxon>Acetobacteraceae</taxon>
    </lineage>
</organism>
<protein>
    <recommendedName>
        <fullName evidence="6">DUF4385 domain-containing protein</fullName>
    </recommendedName>
</protein>
<evidence type="ECO:0000313" key="5">
    <source>
        <dbReference type="Proteomes" id="UP001154259"/>
    </source>
</evidence>
<dbReference type="InterPro" id="IPR025494">
    <property type="entry name" value="DUF4385"/>
</dbReference>
<evidence type="ECO:0000313" key="2">
    <source>
        <dbReference type="EMBL" id="CAI3937872.1"/>
    </source>
</evidence>
<comment type="caution">
    <text evidence="2">The sequence shown here is derived from an EMBL/GenBank/DDBJ whole genome shotgun (WGS) entry which is preliminary data.</text>
</comment>
<dbReference type="EMBL" id="CAMXCS010000002">
    <property type="protein sequence ID" value="CAI3945563.1"/>
    <property type="molecule type" value="Genomic_DNA"/>
</dbReference>
<reference evidence="2" key="1">
    <citation type="submission" date="2022-10" db="EMBL/GenBank/DDBJ databases">
        <authorList>
            <person name="Botero Cardona J."/>
        </authorList>
    </citation>
    <scope>NUCLEOTIDE SEQUENCE</scope>
    <source>
        <strain evidence="2">LMG 31819</strain>
        <strain evidence="3">R-53529</strain>
    </source>
</reference>
<accession>A0A9W4TPD2</accession>